<reference evidence="2 3" key="1">
    <citation type="journal article" date="2019" name="Sci. Data">
        <title>Hybrid genome assembly and annotation of Danionella translucida.</title>
        <authorList>
            <person name="Kadobianskyi M."/>
            <person name="Schulze L."/>
            <person name="Schuelke M."/>
            <person name="Judkewitz B."/>
        </authorList>
    </citation>
    <scope>NUCLEOTIDE SEQUENCE [LARGE SCALE GENOMIC DNA]</scope>
    <source>
        <strain evidence="2 3">Bolton</strain>
    </source>
</reference>
<dbReference type="OrthoDB" id="6777263at2759"/>
<evidence type="ECO:0000313" key="2">
    <source>
        <dbReference type="EMBL" id="TRY85313.1"/>
    </source>
</evidence>
<sequence>MGIQLDPRCSLSVMRNDYNDEIRQEQLRELSYLNGSDEPSRGRNARGRGLRLTSTASSRYSTLIPAQRLSVNQVVAELEGLLHTLLPQVEEPVALWQHRPEEHLRPVPEELQPLLHTEHQPCSPRINSTEDKNTFGTLLLSSEESYSAAVPHRDQSLSRGFGACQLIMKLSIGDLCLSVGYDDGYDGEYDDQSYEDNYSNQSKSLSDYYEYGQSNNDENYNSYVITLREANGALAPNTYCIEMTAGSYCELSQEFMPHLLCICRRGLDIISEQPQSSSIKGFSRGIQRSPLW</sequence>
<dbReference type="InterPro" id="IPR032335">
    <property type="entry name" value="Sam68-YY"/>
</dbReference>
<dbReference type="Pfam" id="PF16568">
    <property type="entry name" value="Sam68-YY"/>
    <property type="match status" value="1"/>
</dbReference>
<organism evidence="2 3">
    <name type="scientific">Danionella cerebrum</name>
    <dbReference type="NCBI Taxonomy" id="2873325"/>
    <lineage>
        <taxon>Eukaryota</taxon>
        <taxon>Metazoa</taxon>
        <taxon>Chordata</taxon>
        <taxon>Craniata</taxon>
        <taxon>Vertebrata</taxon>
        <taxon>Euteleostomi</taxon>
        <taxon>Actinopterygii</taxon>
        <taxon>Neopterygii</taxon>
        <taxon>Teleostei</taxon>
        <taxon>Ostariophysi</taxon>
        <taxon>Cypriniformes</taxon>
        <taxon>Danionidae</taxon>
        <taxon>Danioninae</taxon>
        <taxon>Danionella</taxon>
    </lineage>
</organism>
<accession>A0A553Q5V2</accession>
<dbReference type="Proteomes" id="UP000316079">
    <property type="component" value="Unassembled WGS sequence"/>
</dbReference>
<dbReference type="EMBL" id="SRMA01026298">
    <property type="protein sequence ID" value="TRY85313.1"/>
    <property type="molecule type" value="Genomic_DNA"/>
</dbReference>
<dbReference type="STRING" id="623744.A0A553Q5V2"/>
<keyword evidence="3" id="KW-1185">Reference proteome</keyword>
<proteinExistence type="predicted"/>
<evidence type="ECO:0000313" key="3">
    <source>
        <dbReference type="Proteomes" id="UP000316079"/>
    </source>
</evidence>
<gene>
    <name evidence="2" type="ORF">DNTS_003203</name>
</gene>
<protein>
    <recommendedName>
        <fullName evidence="1">Sam68 tyrosine-rich domain-containing protein</fullName>
    </recommendedName>
</protein>
<dbReference type="AlphaFoldDB" id="A0A553Q5V2"/>
<comment type="caution">
    <text evidence="2">The sequence shown here is derived from an EMBL/GenBank/DDBJ whole genome shotgun (WGS) entry which is preliminary data.</text>
</comment>
<evidence type="ECO:0000259" key="1">
    <source>
        <dbReference type="Pfam" id="PF16568"/>
    </source>
</evidence>
<feature type="domain" description="Sam68 tyrosine-rich" evidence="1">
    <location>
        <begin position="180"/>
        <end position="223"/>
    </location>
</feature>
<name>A0A553Q5V2_9TELE</name>